<keyword evidence="1" id="KW-0472">Membrane</keyword>
<dbReference type="KEGG" id="qsa:O6P43_034025"/>
<name>A0AAD7P7J7_QUISA</name>
<sequence>MARKHNDPEPTRYSSLILFLVCLISCGLVYAFLLAVLGTSYTSSVSKFESLALFEDDENGRLGGNFGGERKGCCDGIENLELWGAAVKWGSEFKFNSSEECCKACKSMCSGSDGPCLCDSWVFCGNRKACGSKFGECWLKKQKDGLAPDRHEVGQTVSWTSGLIFGKGEGIIGLETEYGTLHIKVANSIVQRAEVN</sequence>
<dbReference type="Proteomes" id="UP001163823">
    <property type="component" value="Chromosome 14"/>
</dbReference>
<keyword evidence="1" id="KW-1133">Transmembrane helix</keyword>
<gene>
    <name evidence="2" type="ORF">O6P43_034025</name>
</gene>
<evidence type="ECO:0000313" key="3">
    <source>
        <dbReference type="Proteomes" id="UP001163823"/>
    </source>
</evidence>
<keyword evidence="2" id="KW-0413">Isomerase</keyword>
<comment type="caution">
    <text evidence="2">The sequence shown here is derived from an EMBL/GenBank/DDBJ whole genome shotgun (WGS) entry which is preliminary data.</text>
</comment>
<dbReference type="PANTHER" id="PTHR46873:SF1">
    <property type="entry name" value="EXPRESSED PROTEIN"/>
    <property type="match status" value="1"/>
</dbReference>
<evidence type="ECO:0000256" key="1">
    <source>
        <dbReference type="SAM" id="Phobius"/>
    </source>
</evidence>
<reference evidence="2" key="1">
    <citation type="journal article" date="2023" name="Science">
        <title>Elucidation of the pathway for biosynthesis of saponin adjuvants from the soapbark tree.</title>
        <authorList>
            <person name="Reed J."/>
            <person name="Orme A."/>
            <person name="El-Demerdash A."/>
            <person name="Owen C."/>
            <person name="Martin L.B.B."/>
            <person name="Misra R.C."/>
            <person name="Kikuchi S."/>
            <person name="Rejzek M."/>
            <person name="Martin A.C."/>
            <person name="Harkess A."/>
            <person name="Leebens-Mack J."/>
            <person name="Louveau T."/>
            <person name="Stephenson M.J."/>
            <person name="Osbourn A."/>
        </authorList>
    </citation>
    <scope>NUCLEOTIDE SEQUENCE</scope>
    <source>
        <strain evidence="2">S10</strain>
    </source>
</reference>
<dbReference type="Gene3D" id="3.50.4.10">
    <property type="entry name" value="Hepatocyte Growth Factor"/>
    <property type="match status" value="1"/>
</dbReference>
<organism evidence="2 3">
    <name type="scientific">Quillaja saponaria</name>
    <name type="common">Soap bark tree</name>
    <dbReference type="NCBI Taxonomy" id="32244"/>
    <lineage>
        <taxon>Eukaryota</taxon>
        <taxon>Viridiplantae</taxon>
        <taxon>Streptophyta</taxon>
        <taxon>Embryophyta</taxon>
        <taxon>Tracheophyta</taxon>
        <taxon>Spermatophyta</taxon>
        <taxon>Magnoliopsida</taxon>
        <taxon>eudicotyledons</taxon>
        <taxon>Gunneridae</taxon>
        <taxon>Pentapetalae</taxon>
        <taxon>rosids</taxon>
        <taxon>fabids</taxon>
        <taxon>Fabales</taxon>
        <taxon>Quillajaceae</taxon>
        <taxon>Quillaja</taxon>
    </lineage>
</organism>
<keyword evidence="3" id="KW-1185">Reference proteome</keyword>
<feature type="transmembrane region" description="Helical" evidence="1">
    <location>
        <begin position="16"/>
        <end position="37"/>
    </location>
</feature>
<dbReference type="AlphaFoldDB" id="A0AAD7P7J7"/>
<accession>A0AAD7P7J7</accession>
<proteinExistence type="predicted"/>
<dbReference type="EMBL" id="JARAOO010000014">
    <property type="protein sequence ID" value="KAJ7944670.1"/>
    <property type="molecule type" value="Genomic_DNA"/>
</dbReference>
<evidence type="ECO:0000313" key="2">
    <source>
        <dbReference type="EMBL" id="KAJ7944670.1"/>
    </source>
</evidence>
<dbReference type="GO" id="GO:0016853">
    <property type="term" value="F:isomerase activity"/>
    <property type="evidence" value="ECO:0007669"/>
    <property type="project" value="UniProtKB-KW"/>
</dbReference>
<protein>
    <submittedName>
        <fullName evidence="2">Peptidyl-prolyl cis-trans isomerase</fullName>
    </submittedName>
</protein>
<keyword evidence="1" id="KW-0812">Transmembrane</keyword>
<dbReference type="PANTHER" id="PTHR46873">
    <property type="entry name" value="EXPRESSED PROTEIN"/>
    <property type="match status" value="1"/>
</dbReference>